<dbReference type="EMBL" id="JAGFBS010000035">
    <property type="protein sequence ID" value="KAG6371357.1"/>
    <property type="molecule type" value="Genomic_DNA"/>
</dbReference>
<dbReference type="InterPro" id="IPR003615">
    <property type="entry name" value="HNH_nuc"/>
</dbReference>
<gene>
    <name evidence="3" type="ORF">JVT61DRAFT_9560</name>
</gene>
<dbReference type="Pfam" id="PF13391">
    <property type="entry name" value="HNH_2"/>
    <property type="match status" value="1"/>
</dbReference>
<accession>A0A8I2YGD0</accession>
<sequence length="314" mass="35296">MIAVSPLRLKLMKCPASRPQTTAPPPIVCARVLGHLLRLAPTANPQEQLQREISGAKDNVMLMVLAGIYVRDFLHVFKRSNGPTPAPSVNPSRPSVKDSHEHSKLLMEECNLDHRAARDAAMKRDDYHCLITGWRDWKHGGSADVEAAHIIPASTNKNIGQDGKKFHHSVGVWTILSMFTNINIIRDFSGNRIHRLENIISMNHYCHTLFDNLCLWLKPVEGVSHTYDVHVARMELKVNQKIPERVTFSTKTDYPLPHHQLLALHALCCEVAWMSGAAEYLEVIGRRMEDIKVLSNDGSMADLLSRALALVEVF</sequence>
<keyword evidence="4" id="KW-1185">Reference proteome</keyword>
<evidence type="ECO:0000259" key="2">
    <source>
        <dbReference type="Pfam" id="PF13391"/>
    </source>
</evidence>
<dbReference type="AlphaFoldDB" id="A0A8I2YGD0"/>
<evidence type="ECO:0000256" key="1">
    <source>
        <dbReference type="SAM" id="MobiDB-lite"/>
    </source>
</evidence>
<dbReference type="OrthoDB" id="2676585at2759"/>
<organism evidence="3 4">
    <name type="scientific">Boletus reticuloceps</name>
    <dbReference type="NCBI Taxonomy" id="495285"/>
    <lineage>
        <taxon>Eukaryota</taxon>
        <taxon>Fungi</taxon>
        <taxon>Dikarya</taxon>
        <taxon>Basidiomycota</taxon>
        <taxon>Agaricomycotina</taxon>
        <taxon>Agaricomycetes</taxon>
        <taxon>Agaricomycetidae</taxon>
        <taxon>Boletales</taxon>
        <taxon>Boletineae</taxon>
        <taxon>Boletaceae</taxon>
        <taxon>Boletoideae</taxon>
        <taxon>Boletus</taxon>
    </lineage>
</organism>
<feature type="domain" description="HNH nuclease" evidence="2">
    <location>
        <begin position="129"/>
        <end position="212"/>
    </location>
</feature>
<protein>
    <recommendedName>
        <fullName evidence="2">HNH nuclease domain-containing protein</fullName>
    </recommendedName>
</protein>
<feature type="region of interest" description="Disordered" evidence="1">
    <location>
        <begin position="81"/>
        <end position="100"/>
    </location>
</feature>
<feature type="compositionally biased region" description="Polar residues" evidence="1">
    <location>
        <begin position="81"/>
        <end position="93"/>
    </location>
</feature>
<name>A0A8I2YGD0_9AGAM</name>
<evidence type="ECO:0000313" key="3">
    <source>
        <dbReference type="EMBL" id="KAG6371357.1"/>
    </source>
</evidence>
<evidence type="ECO:0000313" key="4">
    <source>
        <dbReference type="Proteomes" id="UP000683000"/>
    </source>
</evidence>
<reference evidence="3" key="1">
    <citation type="submission" date="2021-03" db="EMBL/GenBank/DDBJ databases">
        <title>Evolutionary innovations through gain and loss of genes in the ectomycorrhizal Boletales.</title>
        <authorList>
            <person name="Wu G."/>
            <person name="Miyauchi S."/>
            <person name="Morin E."/>
            <person name="Yang Z.-L."/>
            <person name="Xu J."/>
            <person name="Martin F.M."/>
        </authorList>
    </citation>
    <scope>NUCLEOTIDE SEQUENCE</scope>
    <source>
        <strain evidence="3">BR01</strain>
    </source>
</reference>
<proteinExistence type="predicted"/>
<comment type="caution">
    <text evidence="3">The sequence shown here is derived from an EMBL/GenBank/DDBJ whole genome shotgun (WGS) entry which is preliminary data.</text>
</comment>
<dbReference type="Proteomes" id="UP000683000">
    <property type="component" value="Unassembled WGS sequence"/>
</dbReference>